<sequence length="389" mass="41442">ESIEMGNPWRTWSISGLGNARGFGCNALDDRGLLRPLARMQHPTEVNRVAVCPQRAQLLASKAANGAVLLFDYKASRRRRRALTPRWLPAAQVPTALRSAGARSRPGSWPPAGTTAASACGTSRSVPRSGPPRRCRTAPRTRAPSATWASPAGGPPWWPPSATTGSCACGTRGPARAPSWSSACRTWTCCPWTGASSRSGPWRRPARTARSACGTCAPLGTCPARPRRFSGPRSTTSGATPATPSRFGGLRFGRACWPRAGRTRGCASGTSRRAAIPTGRIRRKGRIPPSCCCPTWATGRACRTSPGAPWTITWRAPWLRTTACRSGSPPRRFTSGTATTSERRRARPPRGQPNASARNEGQALRCGRGAPAPRRGRGGQLVQRRGRGG</sequence>
<keyword evidence="3" id="KW-1185">Reference proteome</keyword>
<protein>
    <submittedName>
        <fullName evidence="2">Uncharacterized protein</fullName>
    </submittedName>
</protein>
<feature type="compositionally biased region" description="Low complexity" evidence="1">
    <location>
        <begin position="112"/>
        <end position="128"/>
    </location>
</feature>
<reference evidence="2" key="1">
    <citation type="submission" date="2023-10" db="EMBL/GenBank/DDBJ databases">
        <authorList>
            <person name="Chen Y."/>
            <person name="Shah S."/>
            <person name="Dougan E. K."/>
            <person name="Thang M."/>
            <person name="Chan C."/>
        </authorList>
    </citation>
    <scope>NUCLEOTIDE SEQUENCE [LARGE SCALE GENOMIC DNA]</scope>
</reference>
<feature type="region of interest" description="Disordered" evidence="1">
    <location>
        <begin position="99"/>
        <end position="156"/>
    </location>
</feature>
<feature type="non-terminal residue" evidence="2">
    <location>
        <position position="389"/>
    </location>
</feature>
<name>A0ABN9QVV8_9DINO</name>
<dbReference type="Gene3D" id="2.130.10.10">
    <property type="entry name" value="YVTN repeat-like/Quinoprotein amine dehydrogenase"/>
    <property type="match status" value="1"/>
</dbReference>
<evidence type="ECO:0000256" key="1">
    <source>
        <dbReference type="SAM" id="MobiDB-lite"/>
    </source>
</evidence>
<gene>
    <name evidence="2" type="ORF">PCOR1329_LOCUS15424</name>
</gene>
<dbReference type="InterPro" id="IPR015943">
    <property type="entry name" value="WD40/YVTN_repeat-like_dom_sf"/>
</dbReference>
<evidence type="ECO:0000313" key="3">
    <source>
        <dbReference type="Proteomes" id="UP001189429"/>
    </source>
</evidence>
<accession>A0ABN9QVV8</accession>
<dbReference type="EMBL" id="CAUYUJ010004667">
    <property type="protein sequence ID" value="CAK0810462.1"/>
    <property type="molecule type" value="Genomic_DNA"/>
</dbReference>
<comment type="caution">
    <text evidence="2">The sequence shown here is derived from an EMBL/GenBank/DDBJ whole genome shotgun (WGS) entry which is preliminary data.</text>
</comment>
<feature type="region of interest" description="Disordered" evidence="1">
    <location>
        <begin position="322"/>
        <end position="389"/>
    </location>
</feature>
<dbReference type="Proteomes" id="UP001189429">
    <property type="component" value="Unassembled WGS sequence"/>
</dbReference>
<evidence type="ECO:0000313" key="2">
    <source>
        <dbReference type="EMBL" id="CAK0810462.1"/>
    </source>
</evidence>
<organism evidence="2 3">
    <name type="scientific">Prorocentrum cordatum</name>
    <dbReference type="NCBI Taxonomy" id="2364126"/>
    <lineage>
        <taxon>Eukaryota</taxon>
        <taxon>Sar</taxon>
        <taxon>Alveolata</taxon>
        <taxon>Dinophyceae</taxon>
        <taxon>Prorocentrales</taxon>
        <taxon>Prorocentraceae</taxon>
        <taxon>Prorocentrum</taxon>
    </lineage>
</organism>
<feature type="non-terminal residue" evidence="2">
    <location>
        <position position="1"/>
    </location>
</feature>
<feature type="compositionally biased region" description="Low complexity" evidence="1">
    <location>
        <begin position="140"/>
        <end position="152"/>
    </location>
</feature>
<proteinExistence type="predicted"/>